<name>A0ABU3UB78_9ACTN</name>
<sequence>MPELEMDCLATNRAIGADEDLVGVKIVILTTFEETRASPGPRSPVPADSSASASTPPTRSKPSDKAVRVVAAGEALLSPTAARGRPAIDPDRRT</sequence>
<dbReference type="EMBL" id="JARAKF010000001">
    <property type="protein sequence ID" value="MDU8991172.1"/>
    <property type="molecule type" value="Genomic_DNA"/>
</dbReference>
<feature type="compositionally biased region" description="Low complexity" evidence="1">
    <location>
        <begin position="45"/>
        <end position="60"/>
    </location>
</feature>
<dbReference type="RefSeq" id="WP_143610738.1">
    <property type="nucleotide sequence ID" value="NZ_CP107955.1"/>
</dbReference>
<dbReference type="Proteomes" id="UP001257627">
    <property type="component" value="Unassembled WGS sequence"/>
</dbReference>
<proteinExistence type="predicted"/>
<keyword evidence="3" id="KW-1185">Reference proteome</keyword>
<gene>
    <name evidence="2" type="ORF">PU648_01830</name>
</gene>
<feature type="region of interest" description="Disordered" evidence="1">
    <location>
        <begin position="33"/>
        <end position="94"/>
    </location>
</feature>
<organism evidence="2 3">
    <name type="scientific">Streptomyces mirabilis</name>
    <dbReference type="NCBI Taxonomy" id="68239"/>
    <lineage>
        <taxon>Bacteria</taxon>
        <taxon>Bacillati</taxon>
        <taxon>Actinomycetota</taxon>
        <taxon>Actinomycetes</taxon>
        <taxon>Kitasatosporales</taxon>
        <taxon>Streptomycetaceae</taxon>
        <taxon>Streptomyces</taxon>
    </lineage>
</organism>
<reference evidence="2 3" key="1">
    <citation type="submission" date="2023-02" db="EMBL/GenBank/DDBJ databases">
        <authorList>
            <person name="Maleckis M."/>
        </authorList>
    </citation>
    <scope>NUCLEOTIDE SEQUENCE [LARGE SCALE GENOMIC DNA]</scope>
    <source>
        <strain evidence="2 3">P8-A2</strain>
    </source>
</reference>
<comment type="caution">
    <text evidence="2">The sequence shown here is derived from an EMBL/GenBank/DDBJ whole genome shotgun (WGS) entry which is preliminary data.</text>
</comment>
<evidence type="ECO:0000256" key="1">
    <source>
        <dbReference type="SAM" id="MobiDB-lite"/>
    </source>
</evidence>
<evidence type="ECO:0000313" key="2">
    <source>
        <dbReference type="EMBL" id="MDU8991172.1"/>
    </source>
</evidence>
<evidence type="ECO:0000313" key="3">
    <source>
        <dbReference type="Proteomes" id="UP001257627"/>
    </source>
</evidence>
<protein>
    <submittedName>
        <fullName evidence="2">Uncharacterized protein</fullName>
    </submittedName>
</protein>
<accession>A0ABU3UB78</accession>